<name>A0A835DAW9_TETSI</name>
<evidence type="ECO:0000313" key="2">
    <source>
        <dbReference type="Proteomes" id="UP000655225"/>
    </source>
</evidence>
<evidence type="ECO:0008006" key="3">
    <source>
        <dbReference type="Google" id="ProtNLM"/>
    </source>
</evidence>
<dbReference type="EMBL" id="JABCRI010000014">
    <property type="protein sequence ID" value="KAF8394142.1"/>
    <property type="molecule type" value="Genomic_DNA"/>
</dbReference>
<accession>A0A835DAW9</accession>
<reference evidence="1 2" key="1">
    <citation type="submission" date="2020-04" db="EMBL/GenBank/DDBJ databases">
        <title>Plant Genome Project.</title>
        <authorList>
            <person name="Zhang R.-G."/>
        </authorList>
    </citation>
    <scope>NUCLEOTIDE SEQUENCE [LARGE SCALE GENOMIC DNA]</scope>
    <source>
        <strain evidence="1">YNK0</strain>
        <tissue evidence="1">Leaf</tissue>
    </source>
</reference>
<dbReference type="AlphaFoldDB" id="A0A835DAW9"/>
<sequence length="305" mass="34609">MEMKKREKALEREREMEKGSTVDFNVLPEGCISNILSLTSPGDACRSSLVSSIFRWASESDIVWEKFLPSDYKDIISRSFSPSPVVFSSKKELYSRLCNTPILIDEGNKSFGLEKRSGKKCYMIGARELSIVWGDTPMFSEVAELINVCWLEIHGKMETRILSPKTTYAAYLVFKFSDDTVYGLGFHPAEVSIRFIQGGDEGGGETRAVYLAPDGTQRRQYRIVPRSIGRISRSISHRLRLPASTSREREGQRPKERGDGWMEIEMGEFFNDRGEDGEVEMSLKEVKSGHWKSGLVIQGIELRPR</sequence>
<organism evidence="1 2">
    <name type="scientific">Tetracentron sinense</name>
    <name type="common">Spur-leaf</name>
    <dbReference type="NCBI Taxonomy" id="13715"/>
    <lineage>
        <taxon>Eukaryota</taxon>
        <taxon>Viridiplantae</taxon>
        <taxon>Streptophyta</taxon>
        <taxon>Embryophyta</taxon>
        <taxon>Tracheophyta</taxon>
        <taxon>Spermatophyta</taxon>
        <taxon>Magnoliopsida</taxon>
        <taxon>Trochodendrales</taxon>
        <taxon>Trochodendraceae</taxon>
        <taxon>Tetracentron</taxon>
    </lineage>
</organism>
<dbReference type="OrthoDB" id="3219396at2759"/>
<dbReference type="OMA" id="IVWWLEV"/>
<dbReference type="Proteomes" id="UP000655225">
    <property type="component" value="Unassembled WGS sequence"/>
</dbReference>
<dbReference type="PANTHER" id="PTHR32278">
    <property type="entry name" value="F-BOX DOMAIN-CONTAINING PROTEIN"/>
    <property type="match status" value="1"/>
</dbReference>
<gene>
    <name evidence="1" type="ORF">HHK36_020348</name>
</gene>
<proteinExistence type="predicted"/>
<evidence type="ECO:0000313" key="1">
    <source>
        <dbReference type="EMBL" id="KAF8394142.1"/>
    </source>
</evidence>
<dbReference type="PANTHER" id="PTHR32278:SF111">
    <property type="entry name" value="F-BOX PROTEIN PP2-B12-RELATED"/>
    <property type="match status" value="1"/>
</dbReference>
<comment type="caution">
    <text evidence="1">The sequence shown here is derived from an EMBL/GenBank/DDBJ whole genome shotgun (WGS) entry which is preliminary data.</text>
</comment>
<dbReference type="Pfam" id="PF14299">
    <property type="entry name" value="PP2"/>
    <property type="match status" value="1"/>
</dbReference>
<dbReference type="CDD" id="cd22162">
    <property type="entry name" value="F-box_AtSKIP3-like"/>
    <property type="match status" value="1"/>
</dbReference>
<protein>
    <recommendedName>
        <fullName evidence="3">F-box domain-containing protein</fullName>
    </recommendedName>
</protein>
<dbReference type="SUPFAM" id="SSF81383">
    <property type="entry name" value="F-box domain"/>
    <property type="match status" value="1"/>
</dbReference>
<keyword evidence="2" id="KW-1185">Reference proteome</keyword>
<dbReference type="InterPro" id="IPR036047">
    <property type="entry name" value="F-box-like_dom_sf"/>
</dbReference>
<dbReference type="InterPro" id="IPR025886">
    <property type="entry name" value="PP2-like"/>
</dbReference>